<evidence type="ECO:0000313" key="1">
    <source>
        <dbReference type="EMBL" id="PLT31255.1"/>
    </source>
</evidence>
<gene>
    <name evidence="1" type="ORF">CUU66_03510</name>
</gene>
<organism evidence="1 2">
    <name type="scientific">Peribacillus deserti</name>
    <dbReference type="NCBI Taxonomy" id="673318"/>
    <lineage>
        <taxon>Bacteria</taxon>
        <taxon>Bacillati</taxon>
        <taxon>Bacillota</taxon>
        <taxon>Bacilli</taxon>
        <taxon>Bacillales</taxon>
        <taxon>Bacillaceae</taxon>
        <taxon>Peribacillus</taxon>
    </lineage>
</organism>
<reference evidence="1 2" key="1">
    <citation type="submission" date="2017-11" db="EMBL/GenBank/DDBJ databases">
        <title>Comparitive Functional Genomics of Dry Heat Resistant strains isolated from the Viking Spacecraft.</title>
        <authorList>
            <person name="Seuylemezian A."/>
            <person name="Cooper K."/>
            <person name="Vaishampayan P."/>
        </authorList>
    </citation>
    <scope>NUCLEOTIDE SEQUENCE [LARGE SCALE GENOMIC DNA]</scope>
    <source>
        <strain evidence="1 2">V1-29</strain>
    </source>
</reference>
<sequence>MQKSDNDCKRHPTITRCLQHLCVIGADEKTKQIVYMYLEALYRDLSASTEPLEIEYPFREKHKKEAMDV</sequence>
<dbReference type="OrthoDB" id="2887538at2"/>
<name>A0A2N5MAC8_9BACI</name>
<proteinExistence type="predicted"/>
<dbReference type="EMBL" id="PGUY01000010">
    <property type="protein sequence ID" value="PLT31255.1"/>
    <property type="molecule type" value="Genomic_DNA"/>
</dbReference>
<evidence type="ECO:0000313" key="2">
    <source>
        <dbReference type="Proteomes" id="UP000234748"/>
    </source>
</evidence>
<dbReference type="AlphaFoldDB" id="A0A2N5MAC8"/>
<keyword evidence="2" id="KW-1185">Reference proteome</keyword>
<dbReference type="Proteomes" id="UP000234748">
    <property type="component" value="Unassembled WGS sequence"/>
</dbReference>
<comment type="caution">
    <text evidence="1">The sequence shown here is derived from an EMBL/GenBank/DDBJ whole genome shotgun (WGS) entry which is preliminary data.</text>
</comment>
<protein>
    <submittedName>
        <fullName evidence="1">Uncharacterized protein</fullName>
    </submittedName>
</protein>
<dbReference type="RefSeq" id="WP_101640292.1">
    <property type="nucleotide sequence ID" value="NZ_PGUY01000010.1"/>
</dbReference>
<accession>A0A2N5MAC8</accession>